<name>A0A3N4RPC5_9ACTN</name>
<dbReference type="AlphaFoldDB" id="A0A3N4RPC5"/>
<gene>
    <name evidence="1" type="ORF">EDD38_3609</name>
</gene>
<comment type="caution">
    <text evidence="1">The sequence shown here is derived from an EMBL/GenBank/DDBJ whole genome shotgun (WGS) entry which is preliminary data.</text>
</comment>
<evidence type="ECO:0000313" key="1">
    <source>
        <dbReference type="EMBL" id="RPE35262.1"/>
    </source>
</evidence>
<dbReference type="EMBL" id="RKQG01000001">
    <property type="protein sequence ID" value="RPE35262.1"/>
    <property type="molecule type" value="Genomic_DNA"/>
</dbReference>
<accession>A0A3N4RPC5</accession>
<dbReference type="Proteomes" id="UP000266906">
    <property type="component" value="Unassembled WGS sequence"/>
</dbReference>
<protein>
    <submittedName>
        <fullName evidence="1">Uncharacterized protein</fullName>
    </submittedName>
</protein>
<proteinExistence type="predicted"/>
<dbReference type="RefSeq" id="WP_123818781.1">
    <property type="nucleotide sequence ID" value="NZ_RKQG01000001.1"/>
</dbReference>
<evidence type="ECO:0000313" key="2">
    <source>
        <dbReference type="Proteomes" id="UP000266906"/>
    </source>
</evidence>
<organism evidence="1 2">
    <name type="scientific">Kitasatospora cineracea</name>
    <dbReference type="NCBI Taxonomy" id="88074"/>
    <lineage>
        <taxon>Bacteria</taxon>
        <taxon>Bacillati</taxon>
        <taxon>Actinomycetota</taxon>
        <taxon>Actinomycetes</taxon>
        <taxon>Kitasatosporales</taxon>
        <taxon>Streptomycetaceae</taxon>
        <taxon>Kitasatospora</taxon>
    </lineage>
</organism>
<reference evidence="1 2" key="1">
    <citation type="submission" date="2018-11" db="EMBL/GenBank/DDBJ databases">
        <title>Sequencing the genomes of 1000 actinobacteria strains.</title>
        <authorList>
            <person name="Klenk H.-P."/>
        </authorList>
    </citation>
    <scope>NUCLEOTIDE SEQUENCE [LARGE SCALE GENOMIC DNA]</scope>
    <source>
        <strain evidence="1 2">DSM 44781</strain>
    </source>
</reference>
<keyword evidence="2" id="KW-1185">Reference proteome</keyword>
<sequence>MAEQYFSAFAVDAAVLHRLPGSGERVLPGVPPSAALTELLSGRLRADADSRYTALLPALAGAFGTPLGAVSVPGRHWDDLTEVFTGLELPALAALWSRPWPFPADAGYDWPWPYPTLAARSDTADLLAELAALASESIHEQDVEALDEDDLEEAAWFLTEHLPVWASRAHALDLDLLLIRDGAR</sequence>